<keyword evidence="14" id="KW-1185">Reference proteome</keyword>
<evidence type="ECO:0000313" key="14">
    <source>
        <dbReference type="Proteomes" id="UP001368500"/>
    </source>
</evidence>
<dbReference type="Pfam" id="PF00512">
    <property type="entry name" value="HisKA"/>
    <property type="match status" value="1"/>
</dbReference>
<dbReference type="CDD" id="cd00075">
    <property type="entry name" value="HATPase"/>
    <property type="match status" value="1"/>
</dbReference>
<dbReference type="Pfam" id="PF00672">
    <property type="entry name" value="HAMP"/>
    <property type="match status" value="1"/>
</dbReference>
<dbReference type="EMBL" id="JBBUTF010000009">
    <property type="protein sequence ID" value="MEK8026665.1"/>
    <property type="molecule type" value="Genomic_DNA"/>
</dbReference>
<dbReference type="InterPro" id="IPR003594">
    <property type="entry name" value="HATPase_dom"/>
</dbReference>
<dbReference type="InterPro" id="IPR003661">
    <property type="entry name" value="HisK_dim/P_dom"/>
</dbReference>
<dbReference type="SUPFAM" id="SSF158472">
    <property type="entry name" value="HAMP domain-like"/>
    <property type="match status" value="1"/>
</dbReference>
<dbReference type="InterPro" id="IPR004358">
    <property type="entry name" value="Sig_transdc_His_kin-like_C"/>
</dbReference>
<dbReference type="SMART" id="SM00304">
    <property type="entry name" value="HAMP"/>
    <property type="match status" value="1"/>
</dbReference>
<comment type="subcellular location">
    <subcellularLocation>
        <location evidence="2">Membrane</location>
    </subcellularLocation>
</comment>
<sequence>MFRRRLTVALISFASVLLLTAVLAVATLAVTERQVVRGRVAGDIATGYVQLSAQKQRLRTWVAQLQQGLQPDPGVRTELQAALAGTVQRLKGLVGQARALDDSEAAGAEHQRRSETLQQLQTGLVALLQAVDQVRPLGDDPHPAQAWQALAQMFDMPQGLDIRMLIAENIAIEAASVQRERAAADATLAGVRWLWLAAALLLASAALAVAWHFDRALRDPLQQLNEGAQALQAGRLGHRIAYRGEDEFGAVARSVNALAAELEQHRERESADRQRLEDLVAVRTRELADALASLRQADGQRRRLFADISHELRTPTTVIRGEAEITLRGTDKPPAEYREALRRIAETARQLGTVIDDLLAMARSDIDALSLTRETVDLDELAAQALEPAAALASRRGVQLELPPPRSGAHLVAGDPQRLRQLLLVLLDNATRYSHAGGRVELRLWRAAAPGPGPGPGHAADGVCLAVRDHGIGIDPVELPQVFERHFRGARARRHSPDGSGLGLSIARVLAQAHGGRLQLEPAIGGGTQATLWLPLQPATDELLAEAAGPPPQGLPSPVHRPSTPPPA</sequence>
<evidence type="ECO:0000256" key="9">
    <source>
        <dbReference type="ARBA" id="ARBA00023012"/>
    </source>
</evidence>
<comment type="catalytic activity">
    <reaction evidence="1">
        <text>ATP + protein L-histidine = ADP + protein N-phospho-L-histidine.</text>
        <dbReference type="EC" id="2.7.13.3"/>
    </reaction>
</comment>
<dbReference type="InterPro" id="IPR005467">
    <property type="entry name" value="His_kinase_dom"/>
</dbReference>
<evidence type="ECO:0000256" key="8">
    <source>
        <dbReference type="ARBA" id="ARBA00022840"/>
    </source>
</evidence>
<dbReference type="SMART" id="SM00388">
    <property type="entry name" value="HisKA"/>
    <property type="match status" value="1"/>
</dbReference>
<evidence type="ECO:0000256" key="6">
    <source>
        <dbReference type="ARBA" id="ARBA00022741"/>
    </source>
</evidence>
<dbReference type="PRINTS" id="PR00344">
    <property type="entry name" value="BCTRLSENSOR"/>
</dbReference>
<proteinExistence type="predicted"/>
<keyword evidence="5" id="KW-0808">Transferase</keyword>
<evidence type="ECO:0000256" key="1">
    <source>
        <dbReference type="ARBA" id="ARBA00000085"/>
    </source>
</evidence>
<dbReference type="InterPro" id="IPR003660">
    <property type="entry name" value="HAMP_dom"/>
</dbReference>
<evidence type="ECO:0000256" key="5">
    <source>
        <dbReference type="ARBA" id="ARBA00022679"/>
    </source>
</evidence>
<keyword evidence="4" id="KW-0597">Phosphoprotein</keyword>
<dbReference type="CDD" id="cd06225">
    <property type="entry name" value="HAMP"/>
    <property type="match status" value="1"/>
</dbReference>
<evidence type="ECO:0000256" key="10">
    <source>
        <dbReference type="SAM" id="MobiDB-lite"/>
    </source>
</evidence>
<dbReference type="SUPFAM" id="SSF47384">
    <property type="entry name" value="Homodimeric domain of signal transducing histidine kinase"/>
    <property type="match status" value="1"/>
</dbReference>
<keyword evidence="7 13" id="KW-0418">Kinase</keyword>
<dbReference type="SMART" id="SM00387">
    <property type="entry name" value="HATPase_c"/>
    <property type="match status" value="1"/>
</dbReference>
<feature type="domain" description="HAMP" evidence="12">
    <location>
        <begin position="215"/>
        <end position="267"/>
    </location>
</feature>
<dbReference type="PANTHER" id="PTHR42878:SF7">
    <property type="entry name" value="SENSOR HISTIDINE KINASE GLRK"/>
    <property type="match status" value="1"/>
</dbReference>
<dbReference type="RefSeq" id="WP_341374449.1">
    <property type="nucleotide sequence ID" value="NZ_JBBUTF010000009.1"/>
</dbReference>
<dbReference type="InterPro" id="IPR036097">
    <property type="entry name" value="HisK_dim/P_sf"/>
</dbReference>
<dbReference type="Gene3D" id="6.10.340.10">
    <property type="match status" value="1"/>
</dbReference>
<evidence type="ECO:0000313" key="13">
    <source>
        <dbReference type="EMBL" id="MEK8026665.1"/>
    </source>
</evidence>
<gene>
    <name evidence="13" type="ORF">AACH11_11905</name>
</gene>
<feature type="domain" description="Histidine kinase" evidence="11">
    <location>
        <begin position="307"/>
        <end position="538"/>
    </location>
</feature>
<dbReference type="InterPro" id="IPR036890">
    <property type="entry name" value="HATPase_C_sf"/>
</dbReference>
<dbReference type="CDD" id="cd00082">
    <property type="entry name" value="HisKA"/>
    <property type="match status" value="1"/>
</dbReference>
<name>A0ABU9B9U3_9BURK</name>
<dbReference type="GO" id="GO:0016301">
    <property type="term" value="F:kinase activity"/>
    <property type="evidence" value="ECO:0007669"/>
    <property type="project" value="UniProtKB-KW"/>
</dbReference>
<organism evidence="13 14">
    <name type="scientific">Pseudaquabacterium rugosum</name>
    <dbReference type="NCBI Taxonomy" id="2984194"/>
    <lineage>
        <taxon>Bacteria</taxon>
        <taxon>Pseudomonadati</taxon>
        <taxon>Pseudomonadota</taxon>
        <taxon>Betaproteobacteria</taxon>
        <taxon>Burkholderiales</taxon>
        <taxon>Sphaerotilaceae</taxon>
        <taxon>Pseudaquabacterium</taxon>
    </lineage>
</organism>
<dbReference type="SUPFAM" id="SSF55874">
    <property type="entry name" value="ATPase domain of HSP90 chaperone/DNA topoisomerase II/histidine kinase"/>
    <property type="match status" value="1"/>
</dbReference>
<keyword evidence="6" id="KW-0547">Nucleotide-binding</keyword>
<protein>
    <recommendedName>
        <fullName evidence="3">histidine kinase</fullName>
        <ecNumber evidence="3">2.7.13.3</ecNumber>
    </recommendedName>
</protein>
<dbReference type="Pfam" id="PF02518">
    <property type="entry name" value="HATPase_c"/>
    <property type="match status" value="1"/>
</dbReference>
<keyword evidence="8" id="KW-0067">ATP-binding</keyword>
<comment type="caution">
    <text evidence="13">The sequence shown here is derived from an EMBL/GenBank/DDBJ whole genome shotgun (WGS) entry which is preliminary data.</text>
</comment>
<dbReference type="PROSITE" id="PS50109">
    <property type="entry name" value="HIS_KIN"/>
    <property type="match status" value="1"/>
</dbReference>
<dbReference type="PANTHER" id="PTHR42878">
    <property type="entry name" value="TWO-COMPONENT HISTIDINE KINASE"/>
    <property type="match status" value="1"/>
</dbReference>
<dbReference type="InterPro" id="IPR050351">
    <property type="entry name" value="BphY/WalK/GraS-like"/>
</dbReference>
<dbReference type="Gene3D" id="1.10.287.130">
    <property type="match status" value="1"/>
</dbReference>
<evidence type="ECO:0000256" key="3">
    <source>
        <dbReference type="ARBA" id="ARBA00012438"/>
    </source>
</evidence>
<evidence type="ECO:0000256" key="7">
    <source>
        <dbReference type="ARBA" id="ARBA00022777"/>
    </source>
</evidence>
<keyword evidence="9" id="KW-0902">Two-component regulatory system</keyword>
<dbReference type="PROSITE" id="PS50885">
    <property type="entry name" value="HAMP"/>
    <property type="match status" value="1"/>
</dbReference>
<dbReference type="EC" id="2.7.13.3" evidence="3"/>
<reference evidence="13 14" key="1">
    <citation type="submission" date="2024-04" db="EMBL/GenBank/DDBJ databases">
        <title>Novel species of the genus Ideonella isolated from streams.</title>
        <authorList>
            <person name="Lu H."/>
        </authorList>
    </citation>
    <scope>NUCLEOTIDE SEQUENCE [LARGE SCALE GENOMIC DNA]</scope>
    <source>
        <strain evidence="13 14">BYS139W</strain>
    </source>
</reference>
<evidence type="ECO:0000259" key="12">
    <source>
        <dbReference type="PROSITE" id="PS50885"/>
    </source>
</evidence>
<evidence type="ECO:0000259" key="11">
    <source>
        <dbReference type="PROSITE" id="PS50109"/>
    </source>
</evidence>
<evidence type="ECO:0000256" key="4">
    <source>
        <dbReference type="ARBA" id="ARBA00022553"/>
    </source>
</evidence>
<dbReference type="Gene3D" id="3.30.565.10">
    <property type="entry name" value="Histidine kinase-like ATPase, C-terminal domain"/>
    <property type="match status" value="1"/>
</dbReference>
<feature type="region of interest" description="Disordered" evidence="10">
    <location>
        <begin position="543"/>
        <end position="568"/>
    </location>
</feature>
<accession>A0ABU9B9U3</accession>
<evidence type="ECO:0000256" key="2">
    <source>
        <dbReference type="ARBA" id="ARBA00004370"/>
    </source>
</evidence>
<dbReference type="Proteomes" id="UP001368500">
    <property type="component" value="Unassembled WGS sequence"/>
</dbReference>